<name>A0ABD3B9I1_9LAMI</name>
<reference evidence="6" key="1">
    <citation type="journal article" date="2024" name="IScience">
        <title>Strigolactones Initiate the Formation of Haustorium-like Structures in Castilleja.</title>
        <authorList>
            <person name="Buerger M."/>
            <person name="Peterson D."/>
            <person name="Chory J."/>
        </authorList>
    </citation>
    <scope>NUCLEOTIDE SEQUENCE [LARGE SCALE GENOMIC DNA]</scope>
</reference>
<evidence type="ECO:0000313" key="6">
    <source>
        <dbReference type="Proteomes" id="UP001632038"/>
    </source>
</evidence>
<feature type="compositionally biased region" description="Basic residues" evidence="4">
    <location>
        <begin position="15"/>
        <end position="25"/>
    </location>
</feature>
<keyword evidence="3" id="KW-0804">Transcription</keyword>
<dbReference type="AlphaFoldDB" id="A0ABD3B9I1"/>
<organism evidence="5 6">
    <name type="scientific">Castilleja foliolosa</name>
    <dbReference type="NCBI Taxonomy" id="1961234"/>
    <lineage>
        <taxon>Eukaryota</taxon>
        <taxon>Viridiplantae</taxon>
        <taxon>Streptophyta</taxon>
        <taxon>Embryophyta</taxon>
        <taxon>Tracheophyta</taxon>
        <taxon>Spermatophyta</taxon>
        <taxon>Magnoliopsida</taxon>
        <taxon>eudicotyledons</taxon>
        <taxon>Gunneridae</taxon>
        <taxon>Pentapetalae</taxon>
        <taxon>asterids</taxon>
        <taxon>lamiids</taxon>
        <taxon>Lamiales</taxon>
        <taxon>Orobanchaceae</taxon>
        <taxon>Pedicularideae</taxon>
        <taxon>Castillejinae</taxon>
        <taxon>Castilleja</taxon>
    </lineage>
</organism>
<dbReference type="PANTHER" id="PTHR33388:SF2">
    <property type="entry name" value="PROTEIN SPOROCYTELESS"/>
    <property type="match status" value="1"/>
</dbReference>
<dbReference type="InterPro" id="IPR040356">
    <property type="entry name" value="SPEAR"/>
</dbReference>
<evidence type="ECO:0000313" key="5">
    <source>
        <dbReference type="EMBL" id="KAL3613741.1"/>
    </source>
</evidence>
<proteinExistence type="predicted"/>
<evidence type="ECO:0000256" key="1">
    <source>
        <dbReference type="ARBA" id="ARBA00022491"/>
    </source>
</evidence>
<evidence type="ECO:0000256" key="3">
    <source>
        <dbReference type="ARBA" id="ARBA00023163"/>
    </source>
</evidence>
<keyword evidence="2" id="KW-0805">Transcription regulation</keyword>
<evidence type="ECO:0000256" key="2">
    <source>
        <dbReference type="ARBA" id="ARBA00023015"/>
    </source>
</evidence>
<feature type="region of interest" description="Disordered" evidence="4">
    <location>
        <begin position="1"/>
        <end position="49"/>
    </location>
</feature>
<dbReference type="EMBL" id="JAVIJP010000107">
    <property type="protein sequence ID" value="KAL3613741.1"/>
    <property type="molecule type" value="Genomic_DNA"/>
</dbReference>
<keyword evidence="1" id="KW-0678">Repressor</keyword>
<accession>A0ABD3B9I1</accession>
<gene>
    <name evidence="5" type="ORF">CASFOL_041815</name>
</gene>
<feature type="compositionally biased region" description="Low complexity" evidence="4">
    <location>
        <begin position="28"/>
        <end position="37"/>
    </location>
</feature>
<dbReference type="PANTHER" id="PTHR33388">
    <property type="entry name" value="OS01G0212500 PROTEIN"/>
    <property type="match status" value="1"/>
</dbReference>
<evidence type="ECO:0000256" key="4">
    <source>
        <dbReference type="SAM" id="MobiDB-lite"/>
    </source>
</evidence>
<comment type="caution">
    <text evidence="5">The sequence shown here is derived from an EMBL/GenBank/DDBJ whole genome shotgun (WGS) entry which is preliminary data.</text>
</comment>
<keyword evidence="6" id="KW-1185">Reference proteome</keyword>
<sequence>MADKNQLHDQNNSQPKRRSSGRRKIKASDSSTSSSCQKKNKIPQRGMGVEKLENLRLQERWKLITENVPLPDPVLKLDGYGAPSVGAYLGFQYGQVDLFGFVNNNSGSHYCNACHKKKKFNGGECGILGLNNVGDYQNVIKQENDQGFNFGTKMAQGHVEIVAVHKKGSTPTSSSSKGVMMEYEFFPSSSTKSDSQININEDGDELMMMNLPKTPSSSMHRRGSSCVDLSLKLSY</sequence>
<protein>
    <submittedName>
        <fullName evidence="5">Uncharacterized protein</fullName>
    </submittedName>
</protein>
<dbReference type="Proteomes" id="UP001632038">
    <property type="component" value="Unassembled WGS sequence"/>
</dbReference>